<dbReference type="AlphaFoldDB" id="A0AA88DVS8"/>
<organism evidence="1 2">
    <name type="scientific">Ficus carica</name>
    <name type="common">Common fig</name>
    <dbReference type="NCBI Taxonomy" id="3494"/>
    <lineage>
        <taxon>Eukaryota</taxon>
        <taxon>Viridiplantae</taxon>
        <taxon>Streptophyta</taxon>
        <taxon>Embryophyta</taxon>
        <taxon>Tracheophyta</taxon>
        <taxon>Spermatophyta</taxon>
        <taxon>Magnoliopsida</taxon>
        <taxon>eudicotyledons</taxon>
        <taxon>Gunneridae</taxon>
        <taxon>Pentapetalae</taxon>
        <taxon>rosids</taxon>
        <taxon>fabids</taxon>
        <taxon>Rosales</taxon>
        <taxon>Moraceae</taxon>
        <taxon>Ficeae</taxon>
        <taxon>Ficus</taxon>
    </lineage>
</organism>
<protein>
    <submittedName>
        <fullName evidence="1">Uncharacterized protein</fullName>
    </submittedName>
</protein>
<accession>A0AA88DVS8</accession>
<evidence type="ECO:0000313" key="1">
    <source>
        <dbReference type="EMBL" id="GMN62724.1"/>
    </source>
</evidence>
<dbReference type="Proteomes" id="UP001187192">
    <property type="component" value="Unassembled WGS sequence"/>
</dbReference>
<reference evidence="1" key="1">
    <citation type="submission" date="2023-07" db="EMBL/GenBank/DDBJ databases">
        <title>draft genome sequence of fig (Ficus carica).</title>
        <authorList>
            <person name="Takahashi T."/>
            <person name="Nishimura K."/>
        </authorList>
    </citation>
    <scope>NUCLEOTIDE SEQUENCE</scope>
</reference>
<evidence type="ECO:0000313" key="2">
    <source>
        <dbReference type="Proteomes" id="UP001187192"/>
    </source>
</evidence>
<keyword evidence="2" id="KW-1185">Reference proteome</keyword>
<sequence length="97" mass="11322">MLPARVNRRTILKRRATEEMRVIIMTIQYVLNVERSTWECVDWGRTPATFMARKVTMPGIAPQIARTRTLSTRIEMQAVSYMRCKPISNALRSHQDD</sequence>
<dbReference type="EMBL" id="BTGU01000133">
    <property type="protein sequence ID" value="GMN62724.1"/>
    <property type="molecule type" value="Genomic_DNA"/>
</dbReference>
<name>A0AA88DVS8_FICCA</name>
<proteinExistence type="predicted"/>
<gene>
    <name evidence="1" type="ORF">TIFTF001_031815</name>
</gene>
<comment type="caution">
    <text evidence="1">The sequence shown here is derived from an EMBL/GenBank/DDBJ whole genome shotgun (WGS) entry which is preliminary data.</text>
</comment>